<reference evidence="1 2" key="1">
    <citation type="journal article" date="2023" name="Science">
        <title>Complex scaffold remodeling in plant triterpene biosynthesis.</title>
        <authorList>
            <person name="De La Pena R."/>
            <person name="Hodgson H."/>
            <person name="Liu J.C."/>
            <person name="Stephenson M.J."/>
            <person name="Martin A.C."/>
            <person name="Owen C."/>
            <person name="Harkess A."/>
            <person name="Leebens-Mack J."/>
            <person name="Jimenez L.E."/>
            <person name="Osbourn A."/>
            <person name="Sattely E.S."/>
        </authorList>
    </citation>
    <scope>NUCLEOTIDE SEQUENCE [LARGE SCALE GENOMIC DNA]</scope>
    <source>
        <strain evidence="2">cv. JPN11</strain>
        <tissue evidence="1">Leaf</tissue>
    </source>
</reference>
<keyword evidence="2" id="KW-1185">Reference proteome</keyword>
<organism evidence="1 2">
    <name type="scientific">Melia azedarach</name>
    <name type="common">Chinaberry tree</name>
    <dbReference type="NCBI Taxonomy" id="155640"/>
    <lineage>
        <taxon>Eukaryota</taxon>
        <taxon>Viridiplantae</taxon>
        <taxon>Streptophyta</taxon>
        <taxon>Embryophyta</taxon>
        <taxon>Tracheophyta</taxon>
        <taxon>Spermatophyta</taxon>
        <taxon>Magnoliopsida</taxon>
        <taxon>eudicotyledons</taxon>
        <taxon>Gunneridae</taxon>
        <taxon>Pentapetalae</taxon>
        <taxon>rosids</taxon>
        <taxon>malvids</taxon>
        <taxon>Sapindales</taxon>
        <taxon>Meliaceae</taxon>
        <taxon>Melia</taxon>
    </lineage>
</organism>
<proteinExistence type="predicted"/>
<gene>
    <name evidence="1" type="ORF">OWV82_020085</name>
</gene>
<evidence type="ECO:0000313" key="2">
    <source>
        <dbReference type="Proteomes" id="UP001164539"/>
    </source>
</evidence>
<evidence type="ECO:0000313" key="1">
    <source>
        <dbReference type="EMBL" id="KAJ4706441.1"/>
    </source>
</evidence>
<dbReference type="Proteomes" id="UP001164539">
    <property type="component" value="Chromosome 11"/>
</dbReference>
<protein>
    <submittedName>
        <fullName evidence="1">RING/FYVE/PHD zinc finger superfamily protein</fullName>
    </submittedName>
</protein>
<name>A0ACC1X4U8_MELAZ</name>
<accession>A0ACC1X4U8</accession>
<sequence length="769" mass="85203">MDILSDFSSGGSSLPWLWIIEYLANLKEVDTSVLHDLIEMAPELPDDLAKSTREMVALRCLEDLFSPSDKVNDDDLSATDKKVEFALSESCEDVLQRILQETSTSDLKMAGPELLKWDVHPFIMHKRASMPKCALQQLKDTILEGTHPLAASLKASSGLMSVNECDRAGHLDHNAQAMSEKENSVPSTCENMDGLSRDDLHNRNVLPSKRGRNDMVDGNLAGHTNDIQEELDLAYNAKKLKPDAVSNNQLVDHCSDKEIAEYPSGRVAAVDGEGCIANQSQEEGMKESQFPEDGLDRCDALRRLGRNGVLSDDQIQHNQVVDGHNADKMPQAEPVQNATMDEANFTEPRTSTSAPSVGDQQKNTLDQSKGEMQHFHGEETSSENDEHNIERIDVAKNHFLISNCSLGHDTLATSSLTEQNLCVKCNKDGQLLVCSTSSCPLVVHENCLGCPVKFDERGNFHCPFCAYSLAISDFLEAKKKASMARKELAAFIGLEVHPKDLADGLHRKDTNHSRSNGDKDIHENGHLGGRVKNQENQNGQHLGDVNDHLCQKVGSKKQSQPPVSGVNAISPCKEETNAFSGRVFVPNVEKVTKENMVNECPSDRGLDGDQDQSSPDSKSNSNIQTLTHIDDASVDHTDASGEDQEEDLQQASGDPSEKPVYALNIDGEETSEGENDKFIISNYQIRFRRRDARYTYPAIPQLRRKKVPWTAKEEEMIKKGVQKFASADGRNIPWKKILEFGCSVFLKGRTTIDLKDKWRNLCKGSPRSK</sequence>
<dbReference type="EMBL" id="CM051404">
    <property type="protein sequence ID" value="KAJ4706441.1"/>
    <property type="molecule type" value="Genomic_DNA"/>
</dbReference>
<comment type="caution">
    <text evidence="1">The sequence shown here is derived from an EMBL/GenBank/DDBJ whole genome shotgun (WGS) entry which is preliminary data.</text>
</comment>